<keyword evidence="2" id="KW-1185">Reference proteome</keyword>
<name>A0ACC1XRC2_MELAZ</name>
<reference evidence="1 2" key="1">
    <citation type="journal article" date="2023" name="Science">
        <title>Complex scaffold remodeling in plant triterpene biosynthesis.</title>
        <authorList>
            <person name="De La Pena R."/>
            <person name="Hodgson H."/>
            <person name="Liu J.C."/>
            <person name="Stephenson M.J."/>
            <person name="Martin A.C."/>
            <person name="Owen C."/>
            <person name="Harkess A."/>
            <person name="Leebens-Mack J."/>
            <person name="Jimenez L.E."/>
            <person name="Osbourn A."/>
            <person name="Sattely E.S."/>
        </authorList>
    </citation>
    <scope>NUCLEOTIDE SEQUENCE [LARGE SCALE GENOMIC DNA]</scope>
    <source>
        <strain evidence="2">cv. JPN11</strain>
        <tissue evidence="1">Leaf</tissue>
    </source>
</reference>
<organism evidence="1 2">
    <name type="scientific">Melia azedarach</name>
    <name type="common">Chinaberry tree</name>
    <dbReference type="NCBI Taxonomy" id="155640"/>
    <lineage>
        <taxon>Eukaryota</taxon>
        <taxon>Viridiplantae</taxon>
        <taxon>Streptophyta</taxon>
        <taxon>Embryophyta</taxon>
        <taxon>Tracheophyta</taxon>
        <taxon>Spermatophyta</taxon>
        <taxon>Magnoliopsida</taxon>
        <taxon>eudicotyledons</taxon>
        <taxon>Gunneridae</taxon>
        <taxon>Pentapetalae</taxon>
        <taxon>rosids</taxon>
        <taxon>malvids</taxon>
        <taxon>Sapindales</taxon>
        <taxon>Meliaceae</taxon>
        <taxon>Melia</taxon>
    </lineage>
</organism>
<sequence length="369" mass="40650">MGRESAIVSEKVKLLLALLALQFCFAGFHIVSRVALNIGVSKVVYPVYRNIIALLLLGPFAYFLEKKDRPPLTFSLLVQFFLLALLGITANQGFYLLGLYYASPTFASAMQNSVPAITFILASALRLEQVNLGRRDGLAKVLGTVASVGGASIITLYKGPPLLHLTNQITPENTLEHQDHTSSNKIQNWTWGCIFLFGHCISWAGWMVLQAPVLKKYPAKLTLTSFTCFFGLIQFLVIAAFVETDINRWIIQSGEELFTILYAGIVASGIVFSLQTWCIHKGGPVFVAVFQPLQTLLVAVMACLILGDQLYSGRILGAVFIVAGLYLVLWGKTEEKKEANQEKEEESLTKHLLEAESKDKESANSSDIP</sequence>
<gene>
    <name evidence="1" type="ORF">OWV82_015559</name>
</gene>
<dbReference type="Proteomes" id="UP001164539">
    <property type="component" value="Chromosome 8"/>
</dbReference>
<comment type="caution">
    <text evidence="1">The sequence shown here is derived from an EMBL/GenBank/DDBJ whole genome shotgun (WGS) entry which is preliminary data.</text>
</comment>
<protein>
    <submittedName>
        <fullName evidence="1">WAT1-related protein</fullName>
    </submittedName>
</protein>
<proteinExistence type="predicted"/>
<evidence type="ECO:0000313" key="2">
    <source>
        <dbReference type="Proteomes" id="UP001164539"/>
    </source>
</evidence>
<accession>A0ACC1XRC2</accession>
<dbReference type="EMBL" id="CM051401">
    <property type="protein sequence ID" value="KAJ4713468.1"/>
    <property type="molecule type" value="Genomic_DNA"/>
</dbReference>
<evidence type="ECO:0000313" key="1">
    <source>
        <dbReference type="EMBL" id="KAJ4713468.1"/>
    </source>
</evidence>